<organism evidence="10 11">
    <name type="scientific">Armadillidium nasatum</name>
    <dbReference type="NCBI Taxonomy" id="96803"/>
    <lineage>
        <taxon>Eukaryota</taxon>
        <taxon>Metazoa</taxon>
        <taxon>Ecdysozoa</taxon>
        <taxon>Arthropoda</taxon>
        <taxon>Crustacea</taxon>
        <taxon>Multicrustacea</taxon>
        <taxon>Malacostraca</taxon>
        <taxon>Eumalacostraca</taxon>
        <taxon>Peracarida</taxon>
        <taxon>Isopoda</taxon>
        <taxon>Oniscidea</taxon>
        <taxon>Crinocheta</taxon>
        <taxon>Armadillidiidae</taxon>
        <taxon>Armadillidium</taxon>
    </lineage>
</organism>
<dbReference type="GO" id="GO:0005634">
    <property type="term" value="C:nucleus"/>
    <property type="evidence" value="ECO:0007669"/>
    <property type="project" value="UniProtKB-SubCell"/>
</dbReference>
<feature type="compositionally biased region" description="Basic residues" evidence="8">
    <location>
        <begin position="860"/>
        <end position="871"/>
    </location>
</feature>
<evidence type="ECO:0000256" key="4">
    <source>
        <dbReference type="ARBA" id="ARBA00022771"/>
    </source>
</evidence>
<gene>
    <name evidence="10" type="ORF">Anas_10087</name>
</gene>
<evidence type="ECO:0000313" key="10">
    <source>
        <dbReference type="EMBL" id="KAB7503605.1"/>
    </source>
</evidence>
<comment type="subcellular location">
    <subcellularLocation>
        <location evidence="1">Nucleus</location>
    </subcellularLocation>
</comment>
<protein>
    <submittedName>
        <fullName evidence="10">Zinc finger protein 26</fullName>
    </submittedName>
</protein>
<feature type="domain" description="C2H2-type" evidence="9">
    <location>
        <begin position="545"/>
        <end position="572"/>
    </location>
</feature>
<evidence type="ECO:0000256" key="2">
    <source>
        <dbReference type="ARBA" id="ARBA00022723"/>
    </source>
</evidence>
<feature type="region of interest" description="Disordered" evidence="8">
    <location>
        <begin position="1031"/>
        <end position="1052"/>
    </location>
</feature>
<evidence type="ECO:0000259" key="9">
    <source>
        <dbReference type="PROSITE" id="PS50157"/>
    </source>
</evidence>
<keyword evidence="6" id="KW-0539">Nucleus</keyword>
<proteinExistence type="predicted"/>
<dbReference type="PROSITE" id="PS00028">
    <property type="entry name" value="ZINC_FINGER_C2H2_1"/>
    <property type="match status" value="9"/>
</dbReference>
<keyword evidence="2" id="KW-0479">Metal-binding</keyword>
<comment type="caution">
    <text evidence="10">The sequence shown here is derived from an EMBL/GenBank/DDBJ whole genome shotgun (WGS) entry which is preliminary data.</text>
</comment>
<keyword evidence="4 7" id="KW-0863">Zinc-finger</keyword>
<evidence type="ECO:0000256" key="7">
    <source>
        <dbReference type="PROSITE-ProRule" id="PRU00042"/>
    </source>
</evidence>
<evidence type="ECO:0000256" key="5">
    <source>
        <dbReference type="ARBA" id="ARBA00022833"/>
    </source>
</evidence>
<evidence type="ECO:0000256" key="3">
    <source>
        <dbReference type="ARBA" id="ARBA00022737"/>
    </source>
</evidence>
<feature type="domain" description="C2H2-type" evidence="9">
    <location>
        <begin position="810"/>
        <end position="837"/>
    </location>
</feature>
<dbReference type="Gene3D" id="3.30.160.60">
    <property type="entry name" value="Classic Zinc Finger"/>
    <property type="match status" value="7"/>
</dbReference>
<feature type="domain" description="C2H2-type" evidence="9">
    <location>
        <begin position="513"/>
        <end position="536"/>
    </location>
</feature>
<dbReference type="InterPro" id="IPR036236">
    <property type="entry name" value="Znf_C2H2_sf"/>
</dbReference>
<dbReference type="GO" id="GO:0010468">
    <property type="term" value="P:regulation of gene expression"/>
    <property type="evidence" value="ECO:0007669"/>
    <property type="project" value="TreeGrafter"/>
</dbReference>
<dbReference type="PROSITE" id="PS50157">
    <property type="entry name" value="ZINC_FINGER_C2H2_2"/>
    <property type="match status" value="6"/>
</dbReference>
<dbReference type="SUPFAM" id="SSF57667">
    <property type="entry name" value="beta-beta-alpha zinc fingers"/>
    <property type="match status" value="4"/>
</dbReference>
<feature type="domain" description="C2H2-type" evidence="9">
    <location>
        <begin position="666"/>
        <end position="693"/>
    </location>
</feature>
<keyword evidence="3" id="KW-0677">Repeat</keyword>
<dbReference type="GO" id="GO:0008270">
    <property type="term" value="F:zinc ion binding"/>
    <property type="evidence" value="ECO:0007669"/>
    <property type="project" value="UniProtKB-KW"/>
</dbReference>
<dbReference type="Pfam" id="PF00096">
    <property type="entry name" value="zf-C2H2"/>
    <property type="match status" value="3"/>
</dbReference>
<dbReference type="PANTHER" id="PTHR16515">
    <property type="entry name" value="PR DOMAIN ZINC FINGER PROTEIN"/>
    <property type="match status" value="1"/>
</dbReference>
<keyword evidence="11" id="KW-1185">Reference proteome</keyword>
<feature type="region of interest" description="Disordered" evidence="8">
    <location>
        <begin position="857"/>
        <end position="880"/>
    </location>
</feature>
<evidence type="ECO:0000256" key="1">
    <source>
        <dbReference type="ARBA" id="ARBA00004123"/>
    </source>
</evidence>
<dbReference type="OrthoDB" id="6346001at2759"/>
<dbReference type="Proteomes" id="UP000326759">
    <property type="component" value="Unassembled WGS sequence"/>
</dbReference>
<dbReference type="InterPro" id="IPR013087">
    <property type="entry name" value="Znf_C2H2_type"/>
</dbReference>
<dbReference type="PANTHER" id="PTHR16515:SF49">
    <property type="entry name" value="GASTRULA ZINC FINGER PROTEIN XLCGF49.1-LIKE-RELATED"/>
    <property type="match status" value="1"/>
</dbReference>
<evidence type="ECO:0000313" key="11">
    <source>
        <dbReference type="Proteomes" id="UP000326759"/>
    </source>
</evidence>
<feature type="domain" description="C2H2-type" evidence="9">
    <location>
        <begin position="781"/>
        <end position="809"/>
    </location>
</feature>
<dbReference type="GO" id="GO:0032502">
    <property type="term" value="P:developmental process"/>
    <property type="evidence" value="ECO:0007669"/>
    <property type="project" value="UniProtKB-ARBA"/>
</dbReference>
<dbReference type="AlphaFoldDB" id="A0A5N5TEQ7"/>
<sequence length="1106" mass="126044">MASNNIGIDNEISSFESLKFQILESVFNPYFEKNRQACNDRASIQLNENCSIERSVTTSGNSISNFDTEQTFTDKFLNSVQEDSLLQESLLIQNNILDYNPDSNKNYCFDKLSSTNHQSSIISEEGLKYDINFKDNSTSYLDLSHKSAQEESSLVIQHRKINNNISADSEDKNLENPEIILNLCSRNKDSNLGEDTEKNNEDDNCVDIKEEFDNLSYINPSTILLEERILDRNDIRTISSNTHLNSFADDAQQSLKVSNDNSIYPEKSQEIRDDITKILAPNFNSNITVIDSSNSNTLKDDVKKLFQINSEYSPYVSDVDAALSTINEDPKSSSSHLKAENSDSLIRFDSNSDLILNLKKVPICQENIPSLENSSEGNNISCYSSLEISNKNDKIPQENSENGVKALNLVSKRSKSHGFSVCTDFMLRKSNSIQDVAVMEAFTEVRDDTLETVSKDDSPVSCWKCKNEFPSLLKWNEHKSTGICMAPQYCSHCDIQFNSKSLYEKHMLCHKRNTCSKCSSTFRRRQLLRIHMKLEHGIKLVSKTYTCDHCNRVFMKRSSIYYHLQKHALPHQKVCTKCGKFLESEEAYQDHLNEHVKNSFLRCHLCSAIFERYQQYSDHMKGHKKHICVYCEENQTSFSNKKQLFHHYKTEHPDLPQKVVLNKKKYSCDLCPKIFSRPSQLQDHKITHSNTNHWECRHCNKKYAQRNSLRKHIMSAHTQTEEKNKNVCQHCLVVFSSQTFLNRHIVKMHNIPLSCTHCDFKTQQLKSYRRHLNKHIAKKKFLCDICGSMFQCSISLKDHNLFHHSNERKFKCKECEKSFKNKSCLSRHKRTHSNERPYKCECGMCYKQLSHLSRHLSSVHNKKVSPKKRKVTNNEETENHVVSDLSGESIVTTSSSSAVSEVGKTNDILLTSGNSVIMPEGSLPQESAAPLFTVLDSQLIHLVPYTVQFHQEGIPVSFVNGDLHTLSIAPPYQINQMDPFSANSNNDASIIHSSQMETTNSFTLHSLPTGNNNSSSSIHNEKIVNDFESLRNSKKSNGTSSTTHISLDTGPDIGPDIHFTTSSLTDLSYKEDDENDSISSLTSSHYLTTQDETLSQDMGSSTISIF</sequence>
<feature type="domain" description="C2H2-type" evidence="9">
    <location>
        <begin position="694"/>
        <end position="722"/>
    </location>
</feature>
<dbReference type="FunFam" id="3.30.160.60:FF:000202">
    <property type="entry name" value="Zinc finger protein 574"/>
    <property type="match status" value="1"/>
</dbReference>
<keyword evidence="5" id="KW-0862">Zinc</keyword>
<reference evidence="10 11" key="1">
    <citation type="journal article" date="2019" name="PLoS Biol.">
        <title>Sex chromosomes control vertical transmission of feminizing Wolbachia symbionts in an isopod.</title>
        <authorList>
            <person name="Becking T."/>
            <person name="Chebbi M.A."/>
            <person name="Giraud I."/>
            <person name="Moumen B."/>
            <person name="Laverre T."/>
            <person name="Caubet Y."/>
            <person name="Peccoud J."/>
            <person name="Gilbert C."/>
            <person name="Cordaux R."/>
        </authorList>
    </citation>
    <scope>NUCLEOTIDE SEQUENCE [LARGE SCALE GENOMIC DNA]</scope>
    <source>
        <strain evidence="10">ANa2</strain>
        <tissue evidence="10">Whole body excluding digestive tract and cuticle</tissue>
    </source>
</reference>
<evidence type="ECO:0000256" key="6">
    <source>
        <dbReference type="ARBA" id="ARBA00023242"/>
    </source>
</evidence>
<accession>A0A5N5TEQ7</accession>
<dbReference type="SMART" id="SM00355">
    <property type="entry name" value="ZnF_C2H2"/>
    <property type="match status" value="13"/>
</dbReference>
<evidence type="ECO:0000256" key="8">
    <source>
        <dbReference type="SAM" id="MobiDB-lite"/>
    </source>
</evidence>
<dbReference type="InterPro" id="IPR050331">
    <property type="entry name" value="Zinc_finger"/>
</dbReference>
<dbReference type="EMBL" id="SEYY01004806">
    <property type="protein sequence ID" value="KAB7503605.1"/>
    <property type="molecule type" value="Genomic_DNA"/>
</dbReference>
<name>A0A5N5TEQ7_9CRUS</name>